<feature type="compositionally biased region" description="Polar residues" evidence="1">
    <location>
        <begin position="27"/>
        <end position="89"/>
    </location>
</feature>
<feature type="region of interest" description="Disordered" evidence="1">
    <location>
        <begin position="197"/>
        <end position="431"/>
    </location>
</feature>
<dbReference type="AlphaFoldDB" id="A0A1Y2BLG6"/>
<accession>A0A1Y2BLG6</accession>
<dbReference type="EMBL" id="MCFC01000001">
    <property type="protein sequence ID" value="ORY35626.1"/>
    <property type="molecule type" value="Genomic_DNA"/>
</dbReference>
<feature type="region of interest" description="Disordered" evidence="1">
    <location>
        <begin position="1"/>
        <end position="90"/>
    </location>
</feature>
<reference evidence="2 3" key="1">
    <citation type="submission" date="2016-07" db="EMBL/GenBank/DDBJ databases">
        <title>Pervasive Adenine N6-methylation of Active Genes in Fungi.</title>
        <authorList>
            <consortium name="DOE Joint Genome Institute"/>
            <person name="Mondo S.J."/>
            <person name="Dannebaum R.O."/>
            <person name="Kuo R.C."/>
            <person name="Labutti K."/>
            <person name="Haridas S."/>
            <person name="Kuo A."/>
            <person name="Salamov A."/>
            <person name="Ahrendt S.R."/>
            <person name="Lipzen A."/>
            <person name="Sullivan W."/>
            <person name="Andreopoulos W.B."/>
            <person name="Clum A."/>
            <person name="Lindquist E."/>
            <person name="Daum C."/>
            <person name="Ramamoorthy G.K."/>
            <person name="Gryganskyi A."/>
            <person name="Culley D."/>
            <person name="Magnuson J.K."/>
            <person name="James T.Y."/>
            <person name="O'Malley M.A."/>
            <person name="Stajich J.E."/>
            <person name="Spatafora J.W."/>
            <person name="Visel A."/>
            <person name="Grigoriev I.V."/>
        </authorList>
    </citation>
    <scope>NUCLEOTIDE SEQUENCE [LARGE SCALE GENOMIC DNA]</scope>
    <source>
        <strain evidence="2 3">68-887.2</strain>
    </source>
</reference>
<comment type="caution">
    <text evidence="2">The sequence shown here is derived from an EMBL/GenBank/DDBJ whole genome shotgun (WGS) entry which is preliminary data.</text>
</comment>
<feature type="compositionally biased region" description="Polar residues" evidence="1">
    <location>
        <begin position="214"/>
        <end position="286"/>
    </location>
</feature>
<feature type="compositionally biased region" description="Polar residues" evidence="1">
    <location>
        <begin position="1"/>
        <end position="13"/>
    </location>
</feature>
<evidence type="ECO:0000313" key="3">
    <source>
        <dbReference type="Proteomes" id="UP000193986"/>
    </source>
</evidence>
<feature type="compositionally biased region" description="Polar residues" evidence="1">
    <location>
        <begin position="352"/>
        <end position="362"/>
    </location>
</feature>
<protein>
    <submittedName>
        <fullName evidence="2">Uncharacterized protein</fullName>
    </submittedName>
</protein>
<gene>
    <name evidence="2" type="ORF">BCR39DRAFT_555765</name>
</gene>
<name>A0A1Y2BLG6_9TREE</name>
<keyword evidence="3" id="KW-1185">Reference proteome</keyword>
<dbReference type="InParanoid" id="A0A1Y2BLG6"/>
<proteinExistence type="predicted"/>
<organism evidence="2 3">
    <name type="scientific">Naematelia encephala</name>
    <dbReference type="NCBI Taxonomy" id="71784"/>
    <lineage>
        <taxon>Eukaryota</taxon>
        <taxon>Fungi</taxon>
        <taxon>Dikarya</taxon>
        <taxon>Basidiomycota</taxon>
        <taxon>Agaricomycotina</taxon>
        <taxon>Tremellomycetes</taxon>
        <taxon>Tremellales</taxon>
        <taxon>Naemateliaceae</taxon>
        <taxon>Naematelia</taxon>
    </lineage>
</organism>
<dbReference type="Proteomes" id="UP000193986">
    <property type="component" value="Unassembled WGS sequence"/>
</dbReference>
<sequence length="431" mass="45368">MSTNRLTPNSLSSRYDDRILNEDNSGEDGSQTSWSHGSSLARHSQQRYVSSSQTVANTHNQAITPSGSVSITRSTGASSETDAHQQNDSIPGRVVWIPPKATIFSQTVRRLNTPSKSASMKQNAGVHPKSHARARSVSTPAPTDLPLGPTRCFSNASANLQDQVSPSQNFRSTKDASDSIVTPRRVFTYSQTVALPPAESRAHGTSALPHKLPRTSTFSEGVTSHTPAGNSSKSSPNEKNVSTLSTPIRPQIATASTSSNSVPSLRSSINVPNTVPVTRRSVSSLANRAPKVEKSSSSPKTFPPQSPASTSGVLSSSSIGPNSRNPSDSSNDGRNIITFSETIRPPRPQAIVRSNSVSSPLKTSVPYCEGARVPSSEIGSGSPFHQNVARVGSPLDGARESPVSEAADDETPPGSRPDSACSGKTLVNPTE</sequence>
<evidence type="ECO:0000256" key="1">
    <source>
        <dbReference type="SAM" id="MobiDB-lite"/>
    </source>
</evidence>
<evidence type="ECO:0000313" key="2">
    <source>
        <dbReference type="EMBL" id="ORY35626.1"/>
    </source>
</evidence>
<feature type="region of interest" description="Disordered" evidence="1">
    <location>
        <begin position="113"/>
        <end position="154"/>
    </location>
</feature>
<feature type="compositionally biased region" description="Low complexity" evidence="1">
    <location>
        <begin position="307"/>
        <end position="335"/>
    </location>
</feature>
<feature type="compositionally biased region" description="Polar residues" evidence="1">
    <location>
        <begin position="113"/>
        <end position="122"/>
    </location>
</feature>